<evidence type="ECO:0000313" key="2">
    <source>
        <dbReference type="Proteomes" id="UP000541770"/>
    </source>
</evidence>
<evidence type="ECO:0000313" key="1">
    <source>
        <dbReference type="EMBL" id="MBA6068095.1"/>
    </source>
</evidence>
<proteinExistence type="predicted"/>
<reference evidence="1 2" key="1">
    <citation type="submission" date="2020-07" db="EMBL/GenBank/DDBJ databases">
        <title>Diversity of carbapenemase encoding genes among Pseudomonas putida group clinical isolates in a tertiary Brazilian hospital.</title>
        <authorList>
            <person name="Alberto-Lei F."/>
            <person name="Nodari C.S."/>
            <person name="Streling A.P."/>
            <person name="Paulino J.T."/>
            <person name="Bessa-Neto F.O."/>
            <person name="Cayo R."/>
            <person name="Gales A.C."/>
        </authorList>
    </citation>
    <scope>NUCLEOTIDE SEQUENCE [LARGE SCALE GENOMIC DNA]</scope>
    <source>
        <strain evidence="1 2">14802</strain>
    </source>
</reference>
<dbReference type="Proteomes" id="UP000541770">
    <property type="component" value="Unassembled WGS sequence"/>
</dbReference>
<dbReference type="AlphaFoldDB" id="A0A7W2JZR6"/>
<dbReference type="RefSeq" id="WP_182324871.1">
    <property type="nucleotide sequence ID" value="NZ_JACGDE010000025.1"/>
</dbReference>
<name>A0A7W2JZR6_9PSED</name>
<comment type="caution">
    <text evidence="1">The sequence shown here is derived from an EMBL/GenBank/DDBJ whole genome shotgun (WGS) entry which is preliminary data.</text>
</comment>
<organism evidence="1 2">
    <name type="scientific">Pseudomonas mosselii</name>
    <dbReference type="NCBI Taxonomy" id="78327"/>
    <lineage>
        <taxon>Bacteria</taxon>
        <taxon>Pseudomonadati</taxon>
        <taxon>Pseudomonadota</taxon>
        <taxon>Gammaproteobacteria</taxon>
        <taxon>Pseudomonadales</taxon>
        <taxon>Pseudomonadaceae</taxon>
        <taxon>Pseudomonas</taxon>
    </lineage>
</organism>
<dbReference type="EMBL" id="JACGDE010000025">
    <property type="protein sequence ID" value="MBA6068095.1"/>
    <property type="molecule type" value="Genomic_DNA"/>
</dbReference>
<protein>
    <submittedName>
        <fullName evidence="1">Uncharacterized protein</fullName>
    </submittedName>
</protein>
<gene>
    <name evidence="1" type="ORF">H4C75_25500</name>
</gene>
<accession>A0A7W2JZR6</accession>
<sequence length="124" mass="13592">MTETMTLKSVVCPGCAHVLPIDNQGCTNCGYEDNTAGRILSLEEIMTLQEDDQVHTFNDVSPAFIAAVVNATRADSSTVTPLVEALENIVLHYPNPDITHENYRVRACKNAEQALADYRSVARP</sequence>